<organism evidence="2 3">
    <name type="scientific">Mucuna pruriens</name>
    <name type="common">Velvet bean</name>
    <name type="synonym">Dolichos pruriens</name>
    <dbReference type="NCBI Taxonomy" id="157652"/>
    <lineage>
        <taxon>Eukaryota</taxon>
        <taxon>Viridiplantae</taxon>
        <taxon>Streptophyta</taxon>
        <taxon>Embryophyta</taxon>
        <taxon>Tracheophyta</taxon>
        <taxon>Spermatophyta</taxon>
        <taxon>Magnoliopsida</taxon>
        <taxon>eudicotyledons</taxon>
        <taxon>Gunneridae</taxon>
        <taxon>Pentapetalae</taxon>
        <taxon>rosids</taxon>
        <taxon>fabids</taxon>
        <taxon>Fabales</taxon>
        <taxon>Fabaceae</taxon>
        <taxon>Papilionoideae</taxon>
        <taxon>50 kb inversion clade</taxon>
        <taxon>NPAAA clade</taxon>
        <taxon>indigoferoid/millettioid clade</taxon>
        <taxon>Phaseoleae</taxon>
        <taxon>Mucuna</taxon>
    </lineage>
</organism>
<evidence type="ECO:0000256" key="1">
    <source>
        <dbReference type="SAM" id="MobiDB-lite"/>
    </source>
</evidence>
<feature type="non-terminal residue" evidence="2">
    <location>
        <position position="348"/>
    </location>
</feature>
<name>A0A371F696_MUCPR</name>
<feature type="non-terminal residue" evidence="2">
    <location>
        <position position="1"/>
    </location>
</feature>
<evidence type="ECO:0000313" key="2">
    <source>
        <dbReference type="EMBL" id="RDX73787.1"/>
    </source>
</evidence>
<feature type="region of interest" description="Disordered" evidence="1">
    <location>
        <begin position="274"/>
        <end position="303"/>
    </location>
</feature>
<dbReference type="EMBL" id="QJKJ01010414">
    <property type="protein sequence ID" value="RDX73787.1"/>
    <property type="molecule type" value="Genomic_DNA"/>
</dbReference>
<dbReference type="Proteomes" id="UP000257109">
    <property type="component" value="Unassembled WGS sequence"/>
</dbReference>
<gene>
    <name evidence="2" type="ORF">CR513_46549</name>
</gene>
<comment type="caution">
    <text evidence="2">The sequence shown here is derived from an EMBL/GenBank/DDBJ whole genome shotgun (WGS) entry which is preliminary data.</text>
</comment>
<protein>
    <submittedName>
        <fullName evidence="2">Uncharacterized protein</fullName>
    </submittedName>
</protein>
<dbReference type="AlphaFoldDB" id="A0A371F696"/>
<evidence type="ECO:0000313" key="3">
    <source>
        <dbReference type="Proteomes" id="UP000257109"/>
    </source>
</evidence>
<proteinExistence type="predicted"/>
<sequence>MELPQQQSPKVQYEFSGNPNSENLTTMAGFADSSCVANSMLAATDSTKMVKIDDCVPTVFDLADVVKIANYMTNVTNLTDMTSDKISDQVTRVEIANPACADADITNPMCVDAKIADPRYANVDNAFADKAEDVDSLVDKSDNVNMTEMADSVVSMLDHANILEVTNSMMEVPSLTDIIEVANSRVNISAFVDMLEMSNSVADVSNFANVVDNSNSADITKVLDSGTEVPYSVNNFLAHEPTLADSGQNLVWAESNSGKETNTKFDMSIRPRIEGNLDDENQKQPEAESISSNHSELEPTKGQNRLRTPLVESGQAVANQVIKQQPHSVQVAETDIKKSLNVSSVANV</sequence>
<feature type="compositionally biased region" description="Basic and acidic residues" evidence="1">
    <location>
        <begin position="274"/>
        <end position="286"/>
    </location>
</feature>
<reference evidence="2" key="1">
    <citation type="submission" date="2018-05" db="EMBL/GenBank/DDBJ databases">
        <title>Draft genome of Mucuna pruriens seed.</title>
        <authorList>
            <person name="Nnadi N.E."/>
            <person name="Vos R."/>
            <person name="Hasami M.H."/>
            <person name="Devisetty U.K."/>
            <person name="Aguiy J.C."/>
        </authorList>
    </citation>
    <scope>NUCLEOTIDE SEQUENCE [LARGE SCALE GENOMIC DNA]</scope>
    <source>
        <strain evidence="2">JCA_2017</strain>
    </source>
</reference>
<keyword evidence="3" id="KW-1185">Reference proteome</keyword>
<accession>A0A371F696</accession>